<dbReference type="CDD" id="cd07023">
    <property type="entry name" value="S49_Sppa_N_C"/>
    <property type="match status" value="1"/>
</dbReference>
<evidence type="ECO:0000256" key="6">
    <source>
        <dbReference type="SAM" id="Phobius"/>
    </source>
</evidence>
<dbReference type="GO" id="GO:0004176">
    <property type="term" value="F:ATP-dependent peptidase activity"/>
    <property type="evidence" value="ECO:0007669"/>
    <property type="project" value="InterPro"/>
</dbReference>
<evidence type="ECO:0000256" key="4">
    <source>
        <dbReference type="ARBA" id="ARBA00022825"/>
    </source>
</evidence>
<evidence type="ECO:0000256" key="1">
    <source>
        <dbReference type="ARBA" id="ARBA00008683"/>
    </source>
</evidence>
<dbReference type="NCBIfam" id="TIGR00706">
    <property type="entry name" value="SppA_dom"/>
    <property type="match status" value="1"/>
</dbReference>
<dbReference type="EMBL" id="KT997803">
    <property type="protein sequence ID" value="ANO58254.1"/>
    <property type="molecule type" value="Genomic_DNA"/>
</dbReference>
<evidence type="ECO:0000259" key="7">
    <source>
        <dbReference type="Pfam" id="PF01343"/>
    </source>
</evidence>
<proteinExistence type="inferred from homology"/>
<reference evidence="8" key="1">
    <citation type="submission" date="2015-11" db="EMBL/GenBank/DDBJ databases">
        <title>Genomes of Abundant and Widespread Viruses from the Deep Ocean.</title>
        <authorList>
            <person name="Mizuno C.M."/>
            <person name="Ghai R."/>
            <person name="Saghai A."/>
            <person name="Lopez-Garcia P."/>
            <person name="Rodriguez-Valera F."/>
        </authorList>
    </citation>
    <scope>NUCLEOTIDE SEQUENCE</scope>
</reference>
<dbReference type="Pfam" id="PF01343">
    <property type="entry name" value="Peptidase_S49"/>
    <property type="match status" value="1"/>
</dbReference>
<dbReference type="AlphaFoldDB" id="A0A1B0Z271"/>
<protein>
    <submittedName>
        <fullName evidence="8">SppA</fullName>
    </submittedName>
</protein>
<keyword evidence="2" id="KW-0645">Protease</keyword>
<feature type="transmembrane region" description="Helical" evidence="6">
    <location>
        <begin position="45"/>
        <end position="63"/>
    </location>
</feature>
<evidence type="ECO:0000256" key="3">
    <source>
        <dbReference type="ARBA" id="ARBA00022801"/>
    </source>
</evidence>
<comment type="similarity">
    <text evidence="1">Belongs to the peptidase S49 family.</text>
</comment>
<evidence type="ECO:0000313" key="8">
    <source>
        <dbReference type="EMBL" id="ANO58254.1"/>
    </source>
</evidence>
<organism evidence="8">
    <name type="scientific">uncultured Planctomycetota bacterium</name>
    <dbReference type="NCBI Taxonomy" id="120965"/>
    <lineage>
        <taxon>Bacteria</taxon>
        <taxon>Pseudomonadati</taxon>
        <taxon>Planctomycetota</taxon>
        <taxon>environmental samples</taxon>
    </lineage>
</organism>
<dbReference type="GO" id="GO:0006508">
    <property type="term" value="P:proteolysis"/>
    <property type="evidence" value="ECO:0007669"/>
    <property type="project" value="UniProtKB-KW"/>
</dbReference>
<keyword evidence="6" id="KW-0812">Transmembrane</keyword>
<name>A0A1B0Z271_9BACT</name>
<keyword evidence="6" id="KW-1133">Transmembrane helix</keyword>
<evidence type="ECO:0000256" key="5">
    <source>
        <dbReference type="SAM" id="MobiDB-lite"/>
    </source>
</evidence>
<dbReference type="GO" id="GO:0004252">
    <property type="term" value="F:serine-type endopeptidase activity"/>
    <property type="evidence" value="ECO:0007669"/>
    <property type="project" value="InterPro"/>
</dbReference>
<dbReference type="SUPFAM" id="SSF52096">
    <property type="entry name" value="ClpP/crotonase"/>
    <property type="match status" value="1"/>
</dbReference>
<dbReference type="InterPro" id="IPR047272">
    <property type="entry name" value="S49_SppA_C"/>
</dbReference>
<dbReference type="PRINTS" id="PR00127">
    <property type="entry name" value="CLPPROTEASEP"/>
</dbReference>
<dbReference type="Gene3D" id="6.20.330.10">
    <property type="match status" value="1"/>
</dbReference>
<keyword evidence="6" id="KW-0472">Membrane</keyword>
<sequence>MVSEERSENETTPSRESMEASEGSVVHAEVAQRRGQTGSLRLWRVIRWVAVVLLLASLGVNWGQYRLWQVTRGGGPREVFHSGDDGATAKLAVIPIEGVIMPPLTDQVISMIDLVQEDESVRGVVLAIDSPGGLVADSHQIYHRLEKYRAKTGNPVTVSMSRIATSGGLYVAMGSGPTGRVFAEPTTWTGSIGVIIPRYDVSALSDRFGVRVDPLKTGPLKDSLNPFRPLSDQDRTVWKAILDDAFARFIGVIVENRSGLDENRVRELATGQIYTANQALEHGLVDEIGYQEDAIESLKSVLKLSRARVVTYRARPGWIDLLLDQIESRDPERQLAKWLETGVPRAMYLSSWGTLPRTSLE</sequence>
<dbReference type="PANTHER" id="PTHR42987:SF4">
    <property type="entry name" value="PROTEASE SOHB-RELATED"/>
    <property type="match status" value="1"/>
</dbReference>
<accession>A0A1B0Z271</accession>
<dbReference type="InterPro" id="IPR002142">
    <property type="entry name" value="Peptidase_S49"/>
</dbReference>
<dbReference type="InterPro" id="IPR029045">
    <property type="entry name" value="ClpP/crotonase-like_dom_sf"/>
</dbReference>
<feature type="domain" description="Peptidase S49" evidence="7">
    <location>
        <begin position="151"/>
        <end position="303"/>
    </location>
</feature>
<dbReference type="Gene3D" id="3.90.226.10">
    <property type="entry name" value="2-enoyl-CoA Hydratase, Chain A, domain 1"/>
    <property type="match status" value="1"/>
</dbReference>
<evidence type="ECO:0000256" key="2">
    <source>
        <dbReference type="ARBA" id="ARBA00022670"/>
    </source>
</evidence>
<feature type="region of interest" description="Disordered" evidence="5">
    <location>
        <begin position="1"/>
        <end position="30"/>
    </location>
</feature>
<keyword evidence="3" id="KW-0378">Hydrolase</keyword>
<dbReference type="InterPro" id="IPR001907">
    <property type="entry name" value="ClpP"/>
</dbReference>
<keyword evidence="4" id="KW-0720">Serine protease</keyword>
<dbReference type="InterPro" id="IPR004635">
    <property type="entry name" value="Pept_S49_SppA"/>
</dbReference>
<dbReference type="PANTHER" id="PTHR42987">
    <property type="entry name" value="PEPTIDASE S49"/>
    <property type="match status" value="1"/>
</dbReference>